<dbReference type="InterPro" id="IPR015421">
    <property type="entry name" value="PyrdxlP-dep_Trfase_major"/>
</dbReference>
<evidence type="ECO:0000313" key="2">
    <source>
        <dbReference type="Proteomes" id="UP000013827"/>
    </source>
</evidence>
<dbReference type="AlphaFoldDB" id="A0A0D3KZJ8"/>
<dbReference type="SUPFAM" id="SSF53383">
    <property type="entry name" value="PLP-dependent transferases"/>
    <property type="match status" value="1"/>
</dbReference>
<dbReference type="GeneID" id="17286453"/>
<dbReference type="HOGENOM" id="CLU_441207_0_0_1"/>
<evidence type="ECO:0000313" key="1">
    <source>
        <dbReference type="EnsemblProtists" id="EOD41183"/>
    </source>
</evidence>
<dbReference type="PaxDb" id="2903-EOD41183"/>
<reference evidence="1" key="2">
    <citation type="submission" date="2024-10" db="UniProtKB">
        <authorList>
            <consortium name="EnsemblProtists"/>
        </authorList>
    </citation>
    <scope>IDENTIFICATION</scope>
</reference>
<dbReference type="Proteomes" id="UP000013827">
    <property type="component" value="Unassembled WGS sequence"/>
</dbReference>
<dbReference type="EnsemblProtists" id="EOD41183">
    <property type="protein sequence ID" value="EOD41183"/>
    <property type="gene ID" value="EMIHUDRAFT_433266"/>
</dbReference>
<dbReference type="Gene3D" id="3.40.640.10">
    <property type="entry name" value="Type I PLP-dependent aspartate aminotransferase-like (Major domain)"/>
    <property type="match status" value="1"/>
</dbReference>
<protein>
    <submittedName>
        <fullName evidence="1">Uncharacterized protein</fullName>
    </submittedName>
</protein>
<keyword evidence="2" id="KW-1185">Reference proteome</keyword>
<accession>A0A0D3KZJ8</accession>
<name>A0A0D3KZJ8_EMIH1</name>
<dbReference type="KEGG" id="ehx:EMIHUDRAFT_433266"/>
<dbReference type="InterPro" id="IPR015424">
    <property type="entry name" value="PyrdxlP-dep_Trfase"/>
</dbReference>
<reference evidence="2" key="1">
    <citation type="journal article" date="2013" name="Nature">
        <title>Pan genome of the phytoplankton Emiliania underpins its global distribution.</title>
        <authorList>
            <person name="Read B.A."/>
            <person name="Kegel J."/>
            <person name="Klute M.J."/>
            <person name="Kuo A."/>
            <person name="Lefebvre S.C."/>
            <person name="Maumus F."/>
            <person name="Mayer C."/>
            <person name="Miller J."/>
            <person name="Monier A."/>
            <person name="Salamov A."/>
            <person name="Young J."/>
            <person name="Aguilar M."/>
            <person name="Claverie J.M."/>
            <person name="Frickenhaus S."/>
            <person name="Gonzalez K."/>
            <person name="Herman E.K."/>
            <person name="Lin Y.C."/>
            <person name="Napier J."/>
            <person name="Ogata H."/>
            <person name="Sarno A.F."/>
            <person name="Shmutz J."/>
            <person name="Schroeder D."/>
            <person name="de Vargas C."/>
            <person name="Verret F."/>
            <person name="von Dassow P."/>
            <person name="Valentin K."/>
            <person name="Van de Peer Y."/>
            <person name="Wheeler G."/>
            <person name="Dacks J.B."/>
            <person name="Delwiche C.F."/>
            <person name="Dyhrman S.T."/>
            <person name="Glockner G."/>
            <person name="John U."/>
            <person name="Richards T."/>
            <person name="Worden A.Z."/>
            <person name="Zhang X."/>
            <person name="Grigoriev I.V."/>
            <person name="Allen A.E."/>
            <person name="Bidle K."/>
            <person name="Borodovsky M."/>
            <person name="Bowler C."/>
            <person name="Brownlee C."/>
            <person name="Cock J.M."/>
            <person name="Elias M."/>
            <person name="Gladyshev V.N."/>
            <person name="Groth M."/>
            <person name="Guda C."/>
            <person name="Hadaegh A."/>
            <person name="Iglesias-Rodriguez M.D."/>
            <person name="Jenkins J."/>
            <person name="Jones B.M."/>
            <person name="Lawson T."/>
            <person name="Leese F."/>
            <person name="Lindquist E."/>
            <person name="Lobanov A."/>
            <person name="Lomsadze A."/>
            <person name="Malik S.B."/>
            <person name="Marsh M.E."/>
            <person name="Mackinder L."/>
            <person name="Mock T."/>
            <person name="Mueller-Roeber B."/>
            <person name="Pagarete A."/>
            <person name="Parker M."/>
            <person name="Probert I."/>
            <person name="Quesneville H."/>
            <person name="Raines C."/>
            <person name="Rensing S.A."/>
            <person name="Riano-Pachon D.M."/>
            <person name="Richier S."/>
            <person name="Rokitta S."/>
            <person name="Shiraiwa Y."/>
            <person name="Soanes D.M."/>
            <person name="van der Giezen M."/>
            <person name="Wahlund T.M."/>
            <person name="Williams B."/>
            <person name="Wilson W."/>
            <person name="Wolfe G."/>
            <person name="Wurch L.L."/>
        </authorList>
    </citation>
    <scope>NUCLEOTIDE SEQUENCE</scope>
</reference>
<dbReference type="RefSeq" id="XP_005793612.1">
    <property type="nucleotide sequence ID" value="XM_005793555.1"/>
</dbReference>
<organism evidence="1 2">
    <name type="scientific">Emiliania huxleyi (strain CCMP1516)</name>
    <dbReference type="NCBI Taxonomy" id="280463"/>
    <lineage>
        <taxon>Eukaryota</taxon>
        <taxon>Haptista</taxon>
        <taxon>Haptophyta</taxon>
        <taxon>Prymnesiophyceae</taxon>
        <taxon>Isochrysidales</taxon>
        <taxon>Noelaerhabdaceae</taxon>
        <taxon>Emiliania</taxon>
    </lineage>
</organism>
<proteinExistence type="predicted"/>
<sequence>MASPLPGPGVVPALPLLQAAAKACGELPTRSLTTAPGLSYHLDLTADGMSADELRDFFTAALAASRKKEPIVETGNRYGVCDDFHRLNGELLMLEFKQSPAWAALSTTDQARAEAFLGIVLYSPELRSRNPLHPSVLDACVIGNLLNFPKHVLGLPFAAYATDGNEALSLVLYSYRQRAEAAGAPPPHRLLYLVDGPDSAPPPPDAARCAQRLGMQMEVAAGLEALGAALRGGAPPCAVVAPFGCEPLDAASALCSDRGVGLHLLVSDSEWRGIFAAHAEPVHYALPAGVTSVSIQEGMMRCGYSLYRDAELRDLHFDVALAWQTAYLSPNEGGSGASTPLFVDFCVLMLGWRALRGIASAPAAAAGGGGGASLQPTPAPAAAPQLAGLPEGGAPYAEIRGWAERCLADEEVGRGALEAQLLGFQRHFLGGMDKPLEVITTGGGTRSINIAFEAILQRARAERGCGGGGRSSRAVGGGGVASSAAAGGRVRVLTGNPHLAVERAERRFGFELVRLYDCGTLDTRRLAVEIRDPRVVAVYSQTLSYTDGISDDLEAILAIVEAENERRSGAGLPLVTLVNDSCLAFCVLVHNDGRGGRGCLRLLDLAGARCTTPLIVTLDA</sequence>